<dbReference type="Proteomes" id="UP000318590">
    <property type="component" value="Unassembled WGS sequence"/>
</dbReference>
<name>A0A547PKH0_9RHOB</name>
<dbReference type="AlphaFoldDB" id="A0A547PKH0"/>
<dbReference type="SUPFAM" id="SSF55729">
    <property type="entry name" value="Acyl-CoA N-acyltransferases (Nat)"/>
    <property type="match status" value="1"/>
</dbReference>
<dbReference type="RefSeq" id="WP_142836202.1">
    <property type="nucleotide sequence ID" value="NZ_VFSV01000068.1"/>
</dbReference>
<dbReference type="PROSITE" id="PS51186">
    <property type="entry name" value="GNAT"/>
    <property type="match status" value="1"/>
</dbReference>
<evidence type="ECO:0000313" key="2">
    <source>
        <dbReference type="EMBL" id="TRD14639.1"/>
    </source>
</evidence>
<protein>
    <submittedName>
        <fullName evidence="2">GNAT family N-acetyltransferase</fullName>
    </submittedName>
</protein>
<evidence type="ECO:0000259" key="1">
    <source>
        <dbReference type="PROSITE" id="PS51186"/>
    </source>
</evidence>
<keyword evidence="3" id="KW-1185">Reference proteome</keyword>
<proteinExistence type="predicted"/>
<feature type="domain" description="N-acetyltransferase" evidence="1">
    <location>
        <begin position="40"/>
        <end position="190"/>
    </location>
</feature>
<evidence type="ECO:0000313" key="3">
    <source>
        <dbReference type="Proteomes" id="UP000318590"/>
    </source>
</evidence>
<dbReference type="OrthoDB" id="275336at2"/>
<comment type="caution">
    <text evidence="2">The sequence shown here is derived from an EMBL/GenBank/DDBJ whole genome shotgun (WGS) entry which is preliminary data.</text>
</comment>
<reference evidence="2 3" key="1">
    <citation type="submission" date="2019-06" db="EMBL/GenBank/DDBJ databases">
        <title>Paenimaribius caenipelagi gen. nov., sp. nov., isolated from a tidal flat.</title>
        <authorList>
            <person name="Yoon J.-H."/>
        </authorList>
    </citation>
    <scope>NUCLEOTIDE SEQUENCE [LARGE SCALE GENOMIC DNA]</scope>
    <source>
        <strain evidence="2 3">JBTF-M29</strain>
    </source>
</reference>
<dbReference type="Gene3D" id="3.40.630.30">
    <property type="match status" value="1"/>
</dbReference>
<dbReference type="EMBL" id="VFSV01000068">
    <property type="protein sequence ID" value="TRD14639.1"/>
    <property type="molecule type" value="Genomic_DNA"/>
</dbReference>
<dbReference type="CDD" id="cd04301">
    <property type="entry name" value="NAT_SF"/>
    <property type="match status" value="1"/>
</dbReference>
<accession>A0A547PKH0</accession>
<keyword evidence="2" id="KW-0808">Transferase</keyword>
<dbReference type="Pfam" id="PF00583">
    <property type="entry name" value="Acetyltransf_1"/>
    <property type="match status" value="1"/>
</dbReference>
<gene>
    <name evidence="2" type="ORF">FEV53_18615</name>
</gene>
<dbReference type="InterPro" id="IPR016181">
    <property type="entry name" value="Acyl_CoA_acyltransferase"/>
</dbReference>
<dbReference type="GO" id="GO:0016747">
    <property type="term" value="F:acyltransferase activity, transferring groups other than amino-acyl groups"/>
    <property type="evidence" value="ECO:0007669"/>
    <property type="project" value="InterPro"/>
</dbReference>
<organism evidence="2 3">
    <name type="scientific">Palleronia caenipelagi</name>
    <dbReference type="NCBI Taxonomy" id="2489174"/>
    <lineage>
        <taxon>Bacteria</taxon>
        <taxon>Pseudomonadati</taxon>
        <taxon>Pseudomonadota</taxon>
        <taxon>Alphaproteobacteria</taxon>
        <taxon>Rhodobacterales</taxon>
        <taxon>Roseobacteraceae</taxon>
        <taxon>Palleronia</taxon>
    </lineage>
</organism>
<sequence length="195" mass="21572">MPLTPGFHDVPADHLAAVVTFLSCPVPMGPVPQPKGISLKRVWDPDTTDYLALFREVGRDWLWTGRLLWSEDALAAHLALPEVELYYSLRDGSVIGMAELDRRDNARPTLAYFGLIPGEPGRGVGRWVMSEVQRIFFEGGARQVLVNTCTLDHPRALGFYKSCGFIPLRRAVEIYPDPRASGLLDAEAAPGVPQF</sequence>
<dbReference type="InterPro" id="IPR000182">
    <property type="entry name" value="GNAT_dom"/>
</dbReference>